<evidence type="ECO:0000256" key="2">
    <source>
        <dbReference type="ARBA" id="ARBA00007983"/>
    </source>
</evidence>
<evidence type="ECO:0000256" key="8">
    <source>
        <dbReference type="ARBA" id="ARBA00023157"/>
    </source>
</evidence>
<evidence type="ECO:0000259" key="13">
    <source>
        <dbReference type="Pfam" id="PF02727"/>
    </source>
</evidence>
<feature type="modified residue" description="2',4',5'-topaquinone" evidence="10">
    <location>
        <position position="418"/>
    </location>
</feature>
<organism evidence="15 16">
    <name type="scientific">Cinchona calisaya</name>
    <dbReference type="NCBI Taxonomy" id="153742"/>
    <lineage>
        <taxon>Eukaryota</taxon>
        <taxon>Viridiplantae</taxon>
        <taxon>Streptophyta</taxon>
        <taxon>Embryophyta</taxon>
        <taxon>Tracheophyta</taxon>
        <taxon>Spermatophyta</taxon>
        <taxon>Magnoliopsida</taxon>
        <taxon>eudicotyledons</taxon>
        <taxon>Gunneridae</taxon>
        <taxon>Pentapetalae</taxon>
        <taxon>asterids</taxon>
        <taxon>lamiids</taxon>
        <taxon>Gentianales</taxon>
        <taxon>Rubiaceae</taxon>
        <taxon>Cinchonoideae</taxon>
        <taxon>Cinchoneae</taxon>
        <taxon>Cinchona</taxon>
    </lineage>
</organism>
<gene>
    <name evidence="15" type="ORF">ACH5RR_033284</name>
</gene>
<protein>
    <recommendedName>
        <fullName evidence="11">Amine oxidase</fullName>
        <ecNumber evidence="11">1.4.3.-</ecNumber>
    </recommendedName>
</protein>
<dbReference type="PANTHER" id="PTHR10638:SF71">
    <property type="entry name" value="AMINE OXIDASE"/>
    <property type="match status" value="1"/>
</dbReference>
<dbReference type="SUPFAM" id="SSF54416">
    <property type="entry name" value="Amine oxidase N-terminal region"/>
    <property type="match status" value="2"/>
</dbReference>
<comment type="PTM">
    <text evidence="10 11">Topaquinone (TPQ) is generated by copper-dependent autoxidation of a specific tyrosyl residue.</text>
</comment>
<dbReference type="PANTHER" id="PTHR10638">
    <property type="entry name" value="COPPER AMINE OXIDASE"/>
    <property type="match status" value="1"/>
</dbReference>
<evidence type="ECO:0000256" key="11">
    <source>
        <dbReference type="RuleBase" id="RU000672"/>
    </source>
</evidence>
<dbReference type="Gene3D" id="3.10.450.40">
    <property type="match status" value="2"/>
</dbReference>
<dbReference type="EMBL" id="JBJUIK010000013">
    <property type="protein sequence ID" value="KAL3507902.1"/>
    <property type="molecule type" value="Genomic_DNA"/>
</dbReference>
<evidence type="ECO:0000256" key="7">
    <source>
        <dbReference type="ARBA" id="ARBA00023008"/>
    </source>
</evidence>
<dbReference type="Proteomes" id="UP001630127">
    <property type="component" value="Unassembled WGS sequence"/>
</dbReference>
<comment type="cofactor">
    <cofactor evidence="11">
        <name>Cu cation</name>
        <dbReference type="ChEBI" id="CHEBI:23378"/>
    </cofactor>
    <text evidence="11">Contains 1 topaquinone per subunit.</text>
</comment>
<dbReference type="FunFam" id="2.70.98.20:FF:000004">
    <property type="entry name" value="Amine oxidase"/>
    <property type="match status" value="1"/>
</dbReference>
<dbReference type="InterPro" id="IPR015802">
    <property type="entry name" value="Cu_amine_oxidase_N3"/>
</dbReference>
<comment type="subunit">
    <text evidence="3">Homodimer.</text>
</comment>
<sequence length="690" mass="78610">MALIFTAQMYSELKILLFFQCIFSTLSFISNHQIHPLDSLAPSELTQVQTIVNNSIKCSSSCQSLSYHYVGLYEPDKQIVLSWLSDKHLKKIPSRQAFVLARINFKNHEIIVDLNASAIISSKVHDGHGYPLLNFAEQTAANMLPITYPPFIESIEKRGLKLEQVLCQSFCVGWFGEEKTKRIVRELCYYLDGTVNLYMRPIEGITVTVDLDEMKIIGYRDRLIVPVPKAEGTDYREMMQKQPVNSPIKGITMLQPDGPSFSIDGHIVRWADWKFHLDFDMRVGPILSLASIYDLEKDEYRNVMYRGFISELLVPYMDLTEEWYYRTFFDSGEYGFGLCATPLVPAIDCPGNAVFLDGYFVSQDGSPGKLQNIFCIFERYAGDMLWRHTETAIPGKVFTEIRPEVSLVVRMVSTVSNYDYIVDWEFKQTGTIKVNIGLTGLLETRADIYTNTDQIKEEVYGTLLAENTLGSYHDHFLNFHLDLDVDGCENSFVKAKLQTKTATDKSSPRRSYWTVVSETAKTESDARIHLGSSAAELLVVNPSKKTKMGNNVGYLLHPGSVVNDLLSADDYPKIRAGFTKYNVWVTPYNKSEKWAAGTYLDQSRGDDNLAVWSLKNREIENKDIVVWYNVGFHHVPYQEDFPIMSTISNGFELRPANFFEHNPVLKVKPLGKVKWLNCSIECHLHFSSTS</sequence>
<keyword evidence="4 11" id="KW-0479">Metal-binding</keyword>
<comment type="cofactor">
    <cofactor evidence="1">
        <name>Cu cation</name>
        <dbReference type="ChEBI" id="CHEBI:23378"/>
    </cofactor>
</comment>
<evidence type="ECO:0000313" key="16">
    <source>
        <dbReference type="Proteomes" id="UP001630127"/>
    </source>
</evidence>
<dbReference type="InterPro" id="IPR036460">
    <property type="entry name" value="Cu_amine_oxidase_C_sf"/>
</dbReference>
<dbReference type="FunFam" id="3.10.450.40:FF:000012">
    <property type="entry name" value="Amine oxidase"/>
    <property type="match status" value="1"/>
</dbReference>
<comment type="caution">
    <text evidence="15">The sequence shown here is derived from an EMBL/GenBank/DDBJ whole genome shotgun (WGS) entry which is preliminary data.</text>
</comment>
<comment type="similarity">
    <text evidence="2 11">Belongs to the copper/topaquinone oxidase family.</text>
</comment>
<dbReference type="SUPFAM" id="SSF49998">
    <property type="entry name" value="Amine oxidase catalytic domain"/>
    <property type="match status" value="1"/>
</dbReference>
<feature type="domain" description="Copper amine oxidase catalytic" evidence="12">
    <location>
        <begin position="252"/>
        <end position="665"/>
    </location>
</feature>
<name>A0ABD2YPX0_9GENT</name>
<keyword evidence="16" id="KW-1185">Reference proteome</keyword>
<dbReference type="FunFam" id="3.10.450.40:FF:000005">
    <property type="entry name" value="Amine oxidase"/>
    <property type="match status" value="1"/>
</dbReference>
<feature type="active site" description="Schiff-base intermediate with substrate; via topaquinone" evidence="9">
    <location>
        <position position="418"/>
    </location>
</feature>
<proteinExistence type="inferred from homology"/>
<keyword evidence="7 11" id="KW-0186">Copper</keyword>
<dbReference type="AlphaFoldDB" id="A0ABD2YPX0"/>
<dbReference type="Gene3D" id="2.70.98.20">
    <property type="entry name" value="Copper amine oxidase, catalytic domain"/>
    <property type="match status" value="1"/>
</dbReference>
<keyword evidence="6 11" id="KW-0560">Oxidoreductase</keyword>
<evidence type="ECO:0000259" key="12">
    <source>
        <dbReference type="Pfam" id="PF01179"/>
    </source>
</evidence>
<dbReference type="Pfam" id="PF01179">
    <property type="entry name" value="Cu_amine_oxid"/>
    <property type="match status" value="1"/>
</dbReference>
<feature type="domain" description="Copper amine oxidase N3-terminal" evidence="14">
    <location>
        <begin position="132"/>
        <end position="227"/>
    </location>
</feature>
<dbReference type="Pfam" id="PF02727">
    <property type="entry name" value="Cu_amine_oxidN2"/>
    <property type="match status" value="1"/>
</dbReference>
<dbReference type="EC" id="1.4.3.-" evidence="11"/>
<reference evidence="15 16" key="1">
    <citation type="submission" date="2024-11" db="EMBL/GenBank/DDBJ databases">
        <title>A near-complete genome assembly of Cinchona calisaya.</title>
        <authorList>
            <person name="Lian D.C."/>
            <person name="Zhao X.W."/>
            <person name="Wei L."/>
        </authorList>
    </citation>
    <scope>NUCLEOTIDE SEQUENCE [LARGE SCALE GENOMIC DNA]</scope>
    <source>
        <tissue evidence="15">Nenye</tissue>
    </source>
</reference>
<dbReference type="GO" id="GO:0009308">
    <property type="term" value="P:amine metabolic process"/>
    <property type="evidence" value="ECO:0007669"/>
    <property type="project" value="UniProtKB-UniRule"/>
</dbReference>
<dbReference type="InterPro" id="IPR016182">
    <property type="entry name" value="Cu_amine_oxidase_N-reg"/>
</dbReference>
<dbReference type="Pfam" id="PF02728">
    <property type="entry name" value="Cu_amine_oxidN3"/>
    <property type="match status" value="1"/>
</dbReference>
<evidence type="ECO:0000256" key="9">
    <source>
        <dbReference type="PIRSR" id="PIRSR600269-50"/>
    </source>
</evidence>
<accession>A0ABD2YPX0</accession>
<feature type="domain" description="Copper amine oxidase N2-terminal" evidence="13">
    <location>
        <begin position="35"/>
        <end position="123"/>
    </location>
</feature>
<dbReference type="InterPro" id="IPR015800">
    <property type="entry name" value="Cu_amine_oxidase_N2"/>
</dbReference>
<evidence type="ECO:0000313" key="15">
    <source>
        <dbReference type="EMBL" id="KAL3507902.1"/>
    </source>
</evidence>
<dbReference type="PROSITE" id="PS01164">
    <property type="entry name" value="COPPER_AMINE_OXID_1"/>
    <property type="match status" value="1"/>
</dbReference>
<evidence type="ECO:0000256" key="6">
    <source>
        <dbReference type="ARBA" id="ARBA00023002"/>
    </source>
</evidence>
<dbReference type="GO" id="GO:0016641">
    <property type="term" value="F:oxidoreductase activity, acting on the CH-NH2 group of donors, oxygen as acceptor"/>
    <property type="evidence" value="ECO:0007669"/>
    <property type="project" value="UniProtKB-ARBA"/>
</dbReference>
<evidence type="ECO:0000256" key="4">
    <source>
        <dbReference type="ARBA" id="ARBA00022723"/>
    </source>
</evidence>
<dbReference type="InterPro" id="IPR015798">
    <property type="entry name" value="Cu_amine_oxidase_C"/>
</dbReference>
<evidence type="ECO:0000256" key="10">
    <source>
        <dbReference type="PIRSR" id="PIRSR600269-51"/>
    </source>
</evidence>
<evidence type="ECO:0000259" key="14">
    <source>
        <dbReference type="Pfam" id="PF02728"/>
    </source>
</evidence>
<evidence type="ECO:0000256" key="1">
    <source>
        <dbReference type="ARBA" id="ARBA00001935"/>
    </source>
</evidence>
<dbReference type="GO" id="GO:0046872">
    <property type="term" value="F:metal ion binding"/>
    <property type="evidence" value="ECO:0007669"/>
    <property type="project" value="UniProtKB-KW"/>
</dbReference>
<dbReference type="InterPro" id="IPR049948">
    <property type="entry name" value="Cu_Am_ox_TPQ-bd"/>
</dbReference>
<evidence type="ECO:0000256" key="3">
    <source>
        <dbReference type="ARBA" id="ARBA00011738"/>
    </source>
</evidence>
<keyword evidence="5 9" id="KW-0801">TPQ</keyword>
<feature type="active site" description="Proton acceptor" evidence="9">
    <location>
        <position position="330"/>
    </location>
</feature>
<dbReference type="InterPro" id="IPR000269">
    <property type="entry name" value="Cu_amine_oxidase"/>
</dbReference>
<keyword evidence="8" id="KW-1015">Disulfide bond</keyword>
<evidence type="ECO:0000256" key="5">
    <source>
        <dbReference type="ARBA" id="ARBA00022772"/>
    </source>
</evidence>